<sequence length="292" mass="34137">MTIPFQASTEEGPHIDRRRSTACGTVPTHRRILWDVIEINKVDVYFPGFPGYLEQTMFRNGVLKQYLMETYQKDLCAKNTTPKEPQPKEIYSTRFGVKYEVMIKKYNEFRGKKNPYLKSVMEPTTTYSKTGVRAERLYYKEYKNLEFDIIRSHQQITRWSHLTKSTFKHERHGETNNYMIVFNDICEKCSKVCNSIHFQRNFESWTSGNVILYSPGMVTTPLNPTAAMPIILVNTASFIRRENKSEIRISIFFYIMANLHLLNVVMVVLRMRLYTTSAVFADLPIKGFVGTK</sequence>
<gene>
    <name evidence="3" type="ORF">RhiirA1_452699</name>
</gene>
<reference evidence="3 4" key="1">
    <citation type="submission" date="2017-10" db="EMBL/GenBank/DDBJ databases">
        <title>Extensive intraspecific genome diversity in a model arbuscular mycorrhizal fungus.</title>
        <authorList>
            <person name="Chen E.C.H."/>
            <person name="Morin E."/>
            <person name="Baudet D."/>
            <person name="Noel J."/>
            <person name="Ndikumana S."/>
            <person name="Charron P."/>
            <person name="St-Onge C."/>
            <person name="Giorgi J."/>
            <person name="Grigoriev I.V."/>
            <person name="Roux C."/>
            <person name="Martin F.M."/>
            <person name="Corradi N."/>
        </authorList>
    </citation>
    <scope>NUCLEOTIDE SEQUENCE [LARGE SCALE GENOMIC DNA]</scope>
    <source>
        <strain evidence="3 4">A1</strain>
    </source>
</reference>
<dbReference type="VEuPathDB" id="FungiDB:FUN_009281"/>
<name>A0A2N0S9B7_9GLOM</name>
<keyword evidence="2" id="KW-1133">Transmembrane helix</keyword>
<evidence type="ECO:0000313" key="3">
    <source>
        <dbReference type="EMBL" id="PKC72150.1"/>
    </source>
</evidence>
<dbReference type="EMBL" id="LLXH01000137">
    <property type="protein sequence ID" value="PKC72150.1"/>
    <property type="molecule type" value="Genomic_DNA"/>
</dbReference>
<proteinExistence type="predicted"/>
<comment type="caution">
    <text evidence="3">The sequence shown here is derived from an EMBL/GenBank/DDBJ whole genome shotgun (WGS) entry which is preliminary data.</text>
</comment>
<dbReference type="Proteomes" id="UP000232688">
    <property type="component" value="Unassembled WGS sequence"/>
</dbReference>
<keyword evidence="2" id="KW-0812">Transmembrane</keyword>
<feature type="transmembrane region" description="Helical" evidence="2">
    <location>
        <begin position="251"/>
        <end position="269"/>
    </location>
</feature>
<organism evidence="3 4">
    <name type="scientific">Rhizophagus irregularis</name>
    <dbReference type="NCBI Taxonomy" id="588596"/>
    <lineage>
        <taxon>Eukaryota</taxon>
        <taxon>Fungi</taxon>
        <taxon>Fungi incertae sedis</taxon>
        <taxon>Mucoromycota</taxon>
        <taxon>Glomeromycotina</taxon>
        <taxon>Glomeromycetes</taxon>
        <taxon>Glomerales</taxon>
        <taxon>Glomeraceae</taxon>
        <taxon>Rhizophagus</taxon>
    </lineage>
</organism>
<dbReference type="VEuPathDB" id="FungiDB:RhiirA1_452699"/>
<dbReference type="AlphaFoldDB" id="A0A2N0S9B7"/>
<feature type="region of interest" description="Disordered" evidence="1">
    <location>
        <begin position="1"/>
        <end position="22"/>
    </location>
</feature>
<reference evidence="3 4" key="2">
    <citation type="submission" date="2017-10" db="EMBL/GenBank/DDBJ databases">
        <title>Genome analyses suggest a sexual origin of heterokaryosis in a supposedly ancient asexual fungus.</title>
        <authorList>
            <person name="Corradi N."/>
            <person name="Sedzielewska K."/>
            <person name="Noel J."/>
            <person name="Charron P."/>
            <person name="Farinelli L."/>
            <person name="Marton T."/>
            <person name="Kruger M."/>
            <person name="Pelin A."/>
            <person name="Brachmann A."/>
            <person name="Corradi N."/>
        </authorList>
    </citation>
    <scope>NUCLEOTIDE SEQUENCE [LARGE SCALE GENOMIC DNA]</scope>
    <source>
        <strain evidence="3 4">A1</strain>
    </source>
</reference>
<protein>
    <submittedName>
        <fullName evidence="3">Uncharacterized protein</fullName>
    </submittedName>
</protein>
<evidence type="ECO:0000313" key="4">
    <source>
        <dbReference type="Proteomes" id="UP000232688"/>
    </source>
</evidence>
<evidence type="ECO:0000256" key="1">
    <source>
        <dbReference type="SAM" id="MobiDB-lite"/>
    </source>
</evidence>
<evidence type="ECO:0000256" key="2">
    <source>
        <dbReference type="SAM" id="Phobius"/>
    </source>
</evidence>
<keyword evidence="2" id="KW-0472">Membrane</keyword>
<accession>A0A2N0S9B7</accession>
<dbReference type="VEuPathDB" id="FungiDB:RhiirFUN_008081"/>